<dbReference type="Proteomes" id="UP000007305">
    <property type="component" value="Chromosome 9"/>
</dbReference>
<protein>
    <submittedName>
        <fullName evidence="1">Uncharacterized protein</fullName>
    </submittedName>
</protein>
<organism evidence="1 2">
    <name type="scientific">Zea mays</name>
    <name type="common">Maize</name>
    <dbReference type="NCBI Taxonomy" id="4577"/>
    <lineage>
        <taxon>Eukaryota</taxon>
        <taxon>Viridiplantae</taxon>
        <taxon>Streptophyta</taxon>
        <taxon>Embryophyta</taxon>
        <taxon>Tracheophyta</taxon>
        <taxon>Spermatophyta</taxon>
        <taxon>Magnoliopsida</taxon>
        <taxon>Liliopsida</taxon>
        <taxon>Poales</taxon>
        <taxon>Poaceae</taxon>
        <taxon>PACMAD clade</taxon>
        <taxon>Panicoideae</taxon>
        <taxon>Andropogonodae</taxon>
        <taxon>Andropogoneae</taxon>
        <taxon>Tripsacinae</taxon>
        <taxon>Zea</taxon>
    </lineage>
</organism>
<evidence type="ECO:0000313" key="2">
    <source>
        <dbReference type="Proteomes" id="UP000007305"/>
    </source>
</evidence>
<proteinExistence type="predicted"/>
<reference evidence="1" key="2">
    <citation type="submission" date="2019-07" db="EMBL/GenBank/DDBJ databases">
        <authorList>
            <person name="Seetharam A."/>
            <person name="Woodhouse M."/>
            <person name="Cannon E."/>
        </authorList>
    </citation>
    <scope>NUCLEOTIDE SEQUENCE [LARGE SCALE GENOMIC DNA]</scope>
    <source>
        <strain evidence="1">cv. B73</strain>
    </source>
</reference>
<dbReference type="InParanoid" id="A0A804RBE4"/>
<sequence length="148" mass="16976">MALCITVDPLDYIDNLLLSANKRTWPNKRTNLNKSIRKIGPCLLNAHRLGHVRCQPPDPPTQVAETKHRVDFSLHPARFSSVFPDPEKATFHWAWQSNMRTWTSLCSRNSKLLMSVQCSFFFEIVRQSAHYNKCGNALSSQTSKIQYA</sequence>
<reference evidence="2" key="1">
    <citation type="journal article" date="2009" name="Science">
        <title>The B73 maize genome: complexity, diversity, and dynamics.</title>
        <authorList>
            <person name="Schnable P.S."/>
            <person name="Ware D."/>
            <person name="Fulton R.S."/>
            <person name="Stein J.C."/>
            <person name="Wei F."/>
            <person name="Pasternak S."/>
            <person name="Liang C."/>
            <person name="Zhang J."/>
            <person name="Fulton L."/>
            <person name="Graves T.A."/>
            <person name="Minx P."/>
            <person name="Reily A.D."/>
            <person name="Courtney L."/>
            <person name="Kruchowski S.S."/>
            <person name="Tomlinson C."/>
            <person name="Strong C."/>
            <person name="Delehaunty K."/>
            <person name="Fronick C."/>
            <person name="Courtney B."/>
            <person name="Rock S.M."/>
            <person name="Belter E."/>
            <person name="Du F."/>
            <person name="Kim K."/>
            <person name="Abbott R.M."/>
            <person name="Cotton M."/>
            <person name="Levy A."/>
            <person name="Marchetto P."/>
            <person name="Ochoa K."/>
            <person name="Jackson S.M."/>
            <person name="Gillam B."/>
            <person name="Chen W."/>
            <person name="Yan L."/>
            <person name="Higginbotham J."/>
            <person name="Cardenas M."/>
            <person name="Waligorski J."/>
            <person name="Applebaum E."/>
            <person name="Phelps L."/>
            <person name="Falcone J."/>
            <person name="Kanchi K."/>
            <person name="Thane T."/>
            <person name="Scimone A."/>
            <person name="Thane N."/>
            <person name="Henke J."/>
            <person name="Wang T."/>
            <person name="Ruppert J."/>
            <person name="Shah N."/>
            <person name="Rotter K."/>
            <person name="Hodges J."/>
            <person name="Ingenthron E."/>
            <person name="Cordes M."/>
            <person name="Kohlberg S."/>
            <person name="Sgro J."/>
            <person name="Delgado B."/>
            <person name="Mead K."/>
            <person name="Chinwalla A."/>
            <person name="Leonard S."/>
            <person name="Crouse K."/>
            <person name="Collura K."/>
            <person name="Kudrna D."/>
            <person name="Currie J."/>
            <person name="He R."/>
            <person name="Angelova A."/>
            <person name="Rajasekar S."/>
            <person name="Mueller T."/>
            <person name="Lomeli R."/>
            <person name="Scara G."/>
            <person name="Ko A."/>
            <person name="Delaney K."/>
            <person name="Wissotski M."/>
            <person name="Lopez G."/>
            <person name="Campos D."/>
            <person name="Braidotti M."/>
            <person name="Ashley E."/>
            <person name="Golser W."/>
            <person name="Kim H."/>
            <person name="Lee S."/>
            <person name="Lin J."/>
            <person name="Dujmic Z."/>
            <person name="Kim W."/>
            <person name="Talag J."/>
            <person name="Zuccolo A."/>
            <person name="Fan C."/>
            <person name="Sebastian A."/>
            <person name="Kramer M."/>
            <person name="Spiegel L."/>
            <person name="Nascimento L."/>
            <person name="Zutavern T."/>
            <person name="Miller B."/>
            <person name="Ambroise C."/>
            <person name="Muller S."/>
            <person name="Spooner W."/>
            <person name="Narechania A."/>
            <person name="Ren L."/>
            <person name="Wei S."/>
            <person name="Kumari S."/>
            <person name="Faga B."/>
            <person name="Levy M.J."/>
            <person name="McMahan L."/>
            <person name="Van Buren P."/>
            <person name="Vaughn M.W."/>
            <person name="Ying K."/>
            <person name="Yeh C.-T."/>
            <person name="Emrich S.J."/>
            <person name="Jia Y."/>
            <person name="Kalyanaraman A."/>
            <person name="Hsia A.-P."/>
            <person name="Barbazuk W.B."/>
            <person name="Baucom R.S."/>
            <person name="Brutnell T.P."/>
            <person name="Carpita N.C."/>
            <person name="Chaparro C."/>
            <person name="Chia J.-M."/>
            <person name="Deragon J.-M."/>
            <person name="Estill J.C."/>
            <person name="Fu Y."/>
            <person name="Jeddeloh J.A."/>
            <person name="Han Y."/>
            <person name="Lee H."/>
            <person name="Li P."/>
            <person name="Lisch D.R."/>
            <person name="Liu S."/>
            <person name="Liu Z."/>
            <person name="Nagel D.H."/>
            <person name="McCann M.C."/>
            <person name="SanMiguel P."/>
            <person name="Myers A.M."/>
            <person name="Nettleton D."/>
            <person name="Nguyen J."/>
            <person name="Penning B.W."/>
            <person name="Ponnala L."/>
            <person name="Schneider K.L."/>
            <person name="Schwartz D.C."/>
            <person name="Sharma A."/>
            <person name="Soderlund C."/>
            <person name="Springer N.M."/>
            <person name="Sun Q."/>
            <person name="Wang H."/>
            <person name="Waterman M."/>
            <person name="Westerman R."/>
            <person name="Wolfgruber T.K."/>
            <person name="Yang L."/>
            <person name="Yu Y."/>
            <person name="Zhang L."/>
            <person name="Zhou S."/>
            <person name="Zhu Q."/>
            <person name="Bennetzen J.L."/>
            <person name="Dawe R.K."/>
            <person name="Jiang J."/>
            <person name="Jiang N."/>
            <person name="Presting G.G."/>
            <person name="Wessler S.R."/>
            <person name="Aluru S."/>
            <person name="Martienssen R.A."/>
            <person name="Clifton S.W."/>
            <person name="McCombie W.R."/>
            <person name="Wing R.A."/>
            <person name="Wilson R.K."/>
        </authorList>
    </citation>
    <scope>NUCLEOTIDE SEQUENCE [LARGE SCALE GENOMIC DNA]</scope>
    <source>
        <strain evidence="2">cv. B73</strain>
    </source>
</reference>
<dbReference type="EnsemblPlants" id="Zm00001eb404030_T001">
    <property type="protein sequence ID" value="Zm00001eb404030_P001"/>
    <property type="gene ID" value="Zm00001eb404030"/>
</dbReference>
<keyword evidence="2" id="KW-1185">Reference proteome</keyword>
<evidence type="ECO:0000313" key="1">
    <source>
        <dbReference type="EnsemblPlants" id="Zm00001eb404030_P001"/>
    </source>
</evidence>
<dbReference type="Gramene" id="Zm00001eb404030_T001">
    <property type="protein sequence ID" value="Zm00001eb404030_P001"/>
    <property type="gene ID" value="Zm00001eb404030"/>
</dbReference>
<reference evidence="1" key="3">
    <citation type="submission" date="2021-05" db="UniProtKB">
        <authorList>
            <consortium name="EnsemblPlants"/>
        </authorList>
    </citation>
    <scope>IDENTIFICATION</scope>
    <source>
        <strain evidence="1">cv. B73</strain>
    </source>
</reference>
<dbReference type="AlphaFoldDB" id="A0A804RBE4"/>
<name>A0A804RBE4_MAIZE</name>
<accession>A0A804RBE4</accession>